<dbReference type="Proteomes" id="UP000245263">
    <property type="component" value="Chromosome 1"/>
</dbReference>
<accession>A0ABN6KJ14</accession>
<feature type="signal peptide" evidence="1">
    <location>
        <begin position="1"/>
        <end position="21"/>
    </location>
</feature>
<evidence type="ECO:0000313" key="3">
    <source>
        <dbReference type="Proteomes" id="UP000245263"/>
    </source>
</evidence>
<feature type="chain" id="PRO_5047277701" description="Lipoprotein" evidence="1">
    <location>
        <begin position="22"/>
        <end position="331"/>
    </location>
</feature>
<sequence length="331" mass="37814">MKVRSSLILLVSLSFASSLIASELYKFVAWKNIPDASGYQIQIKDTQGKVIVDKKIEKNYYSVQDVGVGDYFVRTAPLNIFKKPVVWSPWKEMEVLISDIPTVDSNKDKPKLALKLQEPEKDQKQISELEIQGDHFLDVTEVEISKEEKKLPILDKQFKSDKRIDVKVDTSNATAGEYDLTIVNPFQKPQTISKFLKVEEKKEPVVEVPKGKSLNSYTYAEFMAYLNANKAESCPMTGVPGPTLSECYKDYILLNQKTNDAKDIFAFYKLISENQSDRFSSYSYFEGKCKPVFRPAKERIVDFLGKRRGSLDPEEITRLEETIKKIDSCPK</sequence>
<gene>
    <name evidence="2" type="ORF">LPTSP3_g30160</name>
</gene>
<reference evidence="2 3" key="1">
    <citation type="submission" date="2021-08" db="EMBL/GenBank/DDBJ databases">
        <title>Complete genome sequence of Leptospira kobayashii strain E30.</title>
        <authorList>
            <person name="Nakao R."/>
            <person name="Nakamura S."/>
            <person name="Masuzawa T."/>
            <person name="Koizumi N."/>
        </authorList>
    </citation>
    <scope>NUCLEOTIDE SEQUENCE [LARGE SCALE GENOMIC DNA]</scope>
    <source>
        <strain evidence="2 3">E30</strain>
    </source>
</reference>
<keyword evidence="3" id="KW-1185">Reference proteome</keyword>
<evidence type="ECO:0000256" key="1">
    <source>
        <dbReference type="SAM" id="SignalP"/>
    </source>
</evidence>
<dbReference type="RefSeq" id="WP_109020999.1">
    <property type="nucleotide sequence ID" value="NZ_AP025028.1"/>
</dbReference>
<protein>
    <recommendedName>
        <fullName evidence="4">Lipoprotein</fullName>
    </recommendedName>
</protein>
<evidence type="ECO:0008006" key="4">
    <source>
        <dbReference type="Google" id="ProtNLM"/>
    </source>
</evidence>
<name>A0ABN6KJ14_9LEPT</name>
<proteinExistence type="predicted"/>
<dbReference type="EMBL" id="AP025028">
    <property type="protein sequence ID" value="BDA80086.1"/>
    <property type="molecule type" value="Genomic_DNA"/>
</dbReference>
<keyword evidence="1" id="KW-0732">Signal</keyword>
<organism evidence="2 3">
    <name type="scientific">Leptospira kobayashii</name>
    <dbReference type="NCBI Taxonomy" id="1917830"/>
    <lineage>
        <taxon>Bacteria</taxon>
        <taxon>Pseudomonadati</taxon>
        <taxon>Spirochaetota</taxon>
        <taxon>Spirochaetia</taxon>
        <taxon>Leptospirales</taxon>
        <taxon>Leptospiraceae</taxon>
        <taxon>Leptospira</taxon>
    </lineage>
</organism>
<evidence type="ECO:0000313" key="2">
    <source>
        <dbReference type="EMBL" id="BDA80086.1"/>
    </source>
</evidence>